<reference evidence="8 9" key="1">
    <citation type="journal article" date="2024" name="Science">
        <title>Giant polyketide synthase enzymes in the biosynthesis of giant marine polyether toxins.</title>
        <authorList>
            <person name="Fallon T.R."/>
            <person name="Shende V.V."/>
            <person name="Wierzbicki I.H."/>
            <person name="Pendleton A.L."/>
            <person name="Watervoot N.F."/>
            <person name="Auber R.P."/>
            <person name="Gonzalez D.J."/>
            <person name="Wisecaver J.H."/>
            <person name="Moore B.S."/>
        </authorList>
    </citation>
    <scope>NUCLEOTIDE SEQUENCE [LARGE SCALE GENOMIC DNA]</scope>
    <source>
        <strain evidence="8 9">12B1</strain>
    </source>
</reference>
<proteinExistence type="inferred from homology"/>
<name>A0AB34ILE9_PRYPA</name>
<dbReference type="AlphaFoldDB" id="A0AB34ILE9"/>
<evidence type="ECO:0000313" key="8">
    <source>
        <dbReference type="EMBL" id="KAL1500082.1"/>
    </source>
</evidence>
<evidence type="ECO:0000256" key="2">
    <source>
        <dbReference type="ARBA" id="ARBA00007839"/>
    </source>
</evidence>
<feature type="transmembrane region" description="Helical" evidence="7">
    <location>
        <begin position="123"/>
        <end position="146"/>
    </location>
</feature>
<dbReference type="InterPro" id="IPR018450">
    <property type="entry name" value="Romo1/Mgr2"/>
</dbReference>
<evidence type="ECO:0000256" key="3">
    <source>
        <dbReference type="ARBA" id="ARBA00022692"/>
    </source>
</evidence>
<evidence type="ECO:0000256" key="6">
    <source>
        <dbReference type="SAM" id="MobiDB-lite"/>
    </source>
</evidence>
<dbReference type="GO" id="GO:0005744">
    <property type="term" value="C:TIM23 mitochondrial import inner membrane translocase complex"/>
    <property type="evidence" value="ECO:0007669"/>
    <property type="project" value="TreeGrafter"/>
</dbReference>
<evidence type="ECO:0000256" key="4">
    <source>
        <dbReference type="ARBA" id="ARBA00022989"/>
    </source>
</evidence>
<dbReference type="PANTHER" id="PTHR28525">
    <property type="entry name" value="REACTIVE OXYGEN SPECIES MODULATOR 1"/>
    <property type="match status" value="1"/>
</dbReference>
<feature type="compositionally biased region" description="Basic and acidic residues" evidence="6">
    <location>
        <begin position="8"/>
        <end position="25"/>
    </location>
</feature>
<keyword evidence="4 7" id="KW-1133">Transmembrane helix</keyword>
<dbReference type="PANTHER" id="PTHR28525:SF1">
    <property type="entry name" value="REACTIVE OXYGEN SPECIES MODULATOR 1"/>
    <property type="match status" value="1"/>
</dbReference>
<comment type="similarity">
    <text evidence="2">Belongs to the MGR2 family.</text>
</comment>
<evidence type="ECO:0000313" key="9">
    <source>
        <dbReference type="Proteomes" id="UP001515480"/>
    </source>
</evidence>
<dbReference type="SMART" id="SM01378">
    <property type="entry name" value="Romo1"/>
    <property type="match status" value="1"/>
</dbReference>
<dbReference type="EMBL" id="JBGBPQ010000024">
    <property type="protein sequence ID" value="KAL1500082.1"/>
    <property type="molecule type" value="Genomic_DNA"/>
</dbReference>
<gene>
    <name evidence="8" type="ORF">AB1Y20_012756</name>
</gene>
<dbReference type="GO" id="GO:0045039">
    <property type="term" value="P:protein insertion into mitochondrial inner membrane"/>
    <property type="evidence" value="ECO:0007669"/>
    <property type="project" value="TreeGrafter"/>
</dbReference>
<feature type="compositionally biased region" description="Polar residues" evidence="6">
    <location>
        <begin position="26"/>
        <end position="35"/>
    </location>
</feature>
<dbReference type="Pfam" id="PF10247">
    <property type="entry name" value="Romo1"/>
    <property type="match status" value="1"/>
</dbReference>
<evidence type="ECO:0000256" key="1">
    <source>
        <dbReference type="ARBA" id="ARBA00004370"/>
    </source>
</evidence>
<accession>A0AB34ILE9</accession>
<dbReference type="GO" id="GO:0030150">
    <property type="term" value="P:protein import into mitochondrial matrix"/>
    <property type="evidence" value="ECO:0007669"/>
    <property type="project" value="TreeGrafter"/>
</dbReference>
<protein>
    <recommendedName>
        <fullName evidence="10">Reactive oxygen species modulator 1</fullName>
    </recommendedName>
</protein>
<organism evidence="8 9">
    <name type="scientific">Prymnesium parvum</name>
    <name type="common">Toxic golden alga</name>
    <dbReference type="NCBI Taxonomy" id="97485"/>
    <lineage>
        <taxon>Eukaryota</taxon>
        <taxon>Haptista</taxon>
        <taxon>Haptophyta</taxon>
        <taxon>Prymnesiophyceae</taxon>
        <taxon>Prymnesiales</taxon>
        <taxon>Prymnesiaceae</taxon>
        <taxon>Prymnesium</taxon>
    </lineage>
</organism>
<keyword evidence="9" id="KW-1185">Reference proteome</keyword>
<keyword evidence="3 7" id="KW-0812">Transmembrane</keyword>
<sequence length="197" mass="21723">MSLNPFTARREKKEEQMKERLHELQSYEQEAQQQRLPPHFSIQPAEEEDRYATEDLDKYLPAGAKSEQTPAFSYDSGGSYEQPSRARKCLAKLQSGFMIGGALGGAFGFLYGTYAAVVYKHILYLPIAVVQAGGAFGFFLACGTVIRCEETLSSERLPKCEPLSVSAMVRPRAEVAVRATDPCYCAVVSAVLGHSQQ</sequence>
<comment type="caution">
    <text evidence="8">The sequence shown here is derived from an EMBL/GenBank/DDBJ whole genome shotgun (WGS) entry which is preliminary data.</text>
</comment>
<comment type="subcellular location">
    <subcellularLocation>
        <location evidence="1">Membrane</location>
    </subcellularLocation>
</comment>
<evidence type="ECO:0008006" key="10">
    <source>
        <dbReference type="Google" id="ProtNLM"/>
    </source>
</evidence>
<keyword evidence="5 7" id="KW-0472">Membrane</keyword>
<feature type="transmembrane region" description="Helical" evidence="7">
    <location>
        <begin position="97"/>
        <end position="117"/>
    </location>
</feature>
<feature type="region of interest" description="Disordered" evidence="6">
    <location>
        <begin position="1"/>
        <end position="54"/>
    </location>
</feature>
<evidence type="ECO:0000256" key="5">
    <source>
        <dbReference type="ARBA" id="ARBA00023136"/>
    </source>
</evidence>
<dbReference type="Proteomes" id="UP001515480">
    <property type="component" value="Unassembled WGS sequence"/>
</dbReference>
<evidence type="ECO:0000256" key="7">
    <source>
        <dbReference type="SAM" id="Phobius"/>
    </source>
</evidence>